<evidence type="ECO:0000313" key="1">
    <source>
        <dbReference type="Proteomes" id="UP000515135"/>
    </source>
</evidence>
<evidence type="ECO:0000313" key="2">
    <source>
        <dbReference type="RefSeq" id="XP_019617161.1"/>
    </source>
</evidence>
<dbReference type="RefSeq" id="XP_019617161.1">
    <property type="nucleotide sequence ID" value="XM_019761602.1"/>
</dbReference>
<dbReference type="Gene3D" id="1.25.40.10">
    <property type="entry name" value="Tetratricopeptide repeat domain"/>
    <property type="match status" value="1"/>
</dbReference>
<gene>
    <name evidence="2" type="primary">LOC109464595</name>
</gene>
<proteinExistence type="predicted"/>
<dbReference type="GeneID" id="109464595"/>
<organism evidence="1 2">
    <name type="scientific">Branchiostoma belcheri</name>
    <name type="common">Amphioxus</name>
    <dbReference type="NCBI Taxonomy" id="7741"/>
    <lineage>
        <taxon>Eukaryota</taxon>
        <taxon>Metazoa</taxon>
        <taxon>Chordata</taxon>
        <taxon>Cephalochordata</taxon>
        <taxon>Leptocardii</taxon>
        <taxon>Amphioxiformes</taxon>
        <taxon>Branchiostomatidae</taxon>
        <taxon>Branchiostoma</taxon>
    </lineage>
</organism>
<dbReference type="InterPro" id="IPR011990">
    <property type="entry name" value="TPR-like_helical_dom_sf"/>
</dbReference>
<dbReference type="KEGG" id="bbel:109464595"/>
<keyword evidence="1" id="KW-1185">Reference proteome</keyword>
<dbReference type="OrthoDB" id="5989851at2759"/>
<accession>A0A6P4YJA6</accession>
<dbReference type="AlphaFoldDB" id="A0A6P4YJA6"/>
<protein>
    <submittedName>
        <fullName evidence="2">Uncharacterized protein LOC109464595</fullName>
    </submittedName>
</protein>
<name>A0A6P4YJA6_BRABE</name>
<dbReference type="Proteomes" id="UP000515135">
    <property type="component" value="Unplaced"/>
</dbReference>
<reference evidence="2" key="1">
    <citation type="submission" date="2025-08" db="UniProtKB">
        <authorList>
            <consortium name="RefSeq"/>
        </authorList>
    </citation>
    <scope>IDENTIFICATION</scope>
    <source>
        <tissue evidence="2">Gonad</tissue>
    </source>
</reference>
<sequence length="310" mass="35010">MYKSPGYSAASGRKGSSIVEAMEILGEQGRWRKFDAVMKRVMEKMADPDVSILVTFEAIVASYYRCEFAKAAELLQKAFDLIPQTKCPIEHQAHTLYTMSAIKRREGKHQESDHAIHLAMQVIRHVEPGRNAGEVFYNCACLLAQVNSGSTKRDNKTFIDAKQNFLLAIDHFQRGIQGRVYTVSCGNKLRKAFIRLAMLLLDCSVDAKNVGRPISEDDLRMAANCLTKVESDLWEGITLRARCFWLMATAVLSYRLQQFSRATDCARTAYDIATSLAFQPEVQFAHNLMTMLSYATHTPQPGQEFLTLEY</sequence>